<keyword evidence="1" id="KW-0472">Membrane</keyword>
<dbReference type="OrthoDB" id="5060810at2"/>
<keyword evidence="1" id="KW-1133">Transmembrane helix</keyword>
<feature type="chain" id="PRO_5021008729" description="Peptidase" evidence="2">
    <location>
        <begin position="27"/>
        <end position="282"/>
    </location>
</feature>
<keyword evidence="2" id="KW-0732">Signal</keyword>
<keyword evidence="1" id="KW-0812">Transmembrane</keyword>
<proteinExistence type="predicted"/>
<feature type="transmembrane region" description="Helical" evidence="1">
    <location>
        <begin position="245"/>
        <end position="264"/>
    </location>
</feature>
<dbReference type="KEGG" id="celz:E5225_10085"/>
<accession>A0A4P7SLZ3</accession>
<feature type="signal peptide" evidence="2">
    <location>
        <begin position="1"/>
        <end position="26"/>
    </location>
</feature>
<gene>
    <name evidence="3" type="ORF">E5225_10085</name>
</gene>
<evidence type="ECO:0008006" key="5">
    <source>
        <dbReference type="Google" id="ProtNLM"/>
    </source>
</evidence>
<dbReference type="EMBL" id="CP039291">
    <property type="protein sequence ID" value="QCB93854.1"/>
    <property type="molecule type" value="Genomic_DNA"/>
</dbReference>
<keyword evidence="4" id="KW-1185">Reference proteome</keyword>
<reference evidence="3 4" key="1">
    <citation type="submission" date="2019-04" db="EMBL/GenBank/DDBJ databases">
        <title>Isolation and identification of Cellulomonas shaoxiangyii sp. Nov. isolated from feces of the Tibetan antelopes (Pantholops hodgsonii) in the Qinghai-Tibet plateau of China.</title>
        <authorList>
            <person name="Tian Z."/>
        </authorList>
    </citation>
    <scope>NUCLEOTIDE SEQUENCE [LARGE SCALE GENOMIC DNA]</scope>
    <source>
        <strain evidence="3 4">Z28</strain>
    </source>
</reference>
<sequence length="282" mass="28071">MRRARTGVVAVLALVGALIVVQPTSAAPETAETTATAGSAGSAAAGSAAAPAAGQADPAPAAPGVGAGALDTRWAGETVALAWDGTTYTTADRSFVGVPVTVPGDRAVRTVSVRNDGPTTGTLRAWVQEVDLQGPVTDEFYDDLQLDWTSASASGAASFRALAEAGRTQVAQVELAPGQSTPLTVGYTFPASSTSGNRAEVGARAASFVVHLEIRGETPGDHPAGTGAQQPAGRPGVLAMTGADLLRAALLAVGAVGVGSLLLAGTRRRRRSARGAEGPPTA</sequence>
<protein>
    <recommendedName>
        <fullName evidence="5">Peptidase</fullName>
    </recommendedName>
</protein>
<evidence type="ECO:0000256" key="1">
    <source>
        <dbReference type="SAM" id="Phobius"/>
    </source>
</evidence>
<dbReference type="AlphaFoldDB" id="A0A4P7SLZ3"/>
<dbReference type="Proteomes" id="UP000296469">
    <property type="component" value="Chromosome"/>
</dbReference>
<organism evidence="3 4">
    <name type="scientific">Cellulomonas shaoxiangyii</name>
    <dbReference type="NCBI Taxonomy" id="2566013"/>
    <lineage>
        <taxon>Bacteria</taxon>
        <taxon>Bacillati</taxon>
        <taxon>Actinomycetota</taxon>
        <taxon>Actinomycetes</taxon>
        <taxon>Micrococcales</taxon>
        <taxon>Cellulomonadaceae</taxon>
        <taxon>Cellulomonas</taxon>
    </lineage>
</organism>
<dbReference type="RefSeq" id="WP_135973743.1">
    <property type="nucleotide sequence ID" value="NZ_CP039291.1"/>
</dbReference>
<evidence type="ECO:0000313" key="3">
    <source>
        <dbReference type="EMBL" id="QCB93854.1"/>
    </source>
</evidence>
<name>A0A4P7SLZ3_9CELL</name>
<evidence type="ECO:0000256" key="2">
    <source>
        <dbReference type="SAM" id="SignalP"/>
    </source>
</evidence>
<evidence type="ECO:0000313" key="4">
    <source>
        <dbReference type="Proteomes" id="UP000296469"/>
    </source>
</evidence>